<dbReference type="HOGENOM" id="CLU_062870_0_0_1"/>
<accession>A0A0A1TA64</accession>
<dbReference type="OrthoDB" id="3360032at2759"/>
<name>A0A0A1TA64_9HYPO</name>
<feature type="signal peptide" evidence="2">
    <location>
        <begin position="1"/>
        <end position="20"/>
    </location>
</feature>
<evidence type="ECO:0000313" key="4">
    <source>
        <dbReference type="Proteomes" id="UP000039046"/>
    </source>
</evidence>
<keyword evidence="1" id="KW-0472">Membrane</keyword>
<protein>
    <submittedName>
        <fullName evidence="3">Uncharacterized protein</fullName>
    </submittedName>
</protein>
<feature type="transmembrane region" description="Helical" evidence="1">
    <location>
        <begin position="196"/>
        <end position="218"/>
    </location>
</feature>
<keyword evidence="2" id="KW-0732">Signal</keyword>
<proteinExistence type="predicted"/>
<sequence>MKFNAVNAIIASLTLALAVAANTEKIIFLAPPVDVIPLASPSLQDLKLDTISPQKLSIQRNLTRVFGDGGQDNWYLLDNLTEGKRYELRVCWAATEPTKFDLDVYVLDTVWETPELISSLAAFSKSQQDQAEHHEPQIRTPTNVDAGERHASVFLLRIRSQADYYSHDKSLMVHPRPVLTDIILDPYLANVVPESLVLTGIHVIVVAITSFFIARWISTSLSSVATSKAENLKKKN</sequence>
<dbReference type="PANTHER" id="PTHR28022">
    <property type="entry name" value="GPI MANNOSYLTRANSFERASE 2 SUBUNIT PGA1"/>
    <property type="match status" value="1"/>
</dbReference>
<dbReference type="InterPro" id="IPR019433">
    <property type="entry name" value="GPI_ManTrfase_II_coact_Pga1"/>
</dbReference>
<reference evidence="3 4" key="1">
    <citation type="journal article" date="2015" name="Genome Announc.">
        <title>Draft Genome Sequence and Gene Annotation of the Entomopathogenic Fungus Verticillium hemipterigenum.</title>
        <authorList>
            <person name="Horn F."/>
            <person name="Habel A."/>
            <person name="Scharf D.H."/>
            <person name="Dworschak J."/>
            <person name="Brakhage A.A."/>
            <person name="Guthke R."/>
            <person name="Hertweck C."/>
            <person name="Linde J."/>
        </authorList>
    </citation>
    <scope>NUCLEOTIDE SEQUENCE [LARGE SCALE GENOMIC DNA]</scope>
</reference>
<keyword evidence="1" id="KW-0812">Transmembrane</keyword>
<dbReference type="GO" id="GO:0031501">
    <property type="term" value="C:mannosyltransferase complex"/>
    <property type="evidence" value="ECO:0007669"/>
    <property type="project" value="TreeGrafter"/>
</dbReference>
<dbReference type="PANTHER" id="PTHR28022:SF1">
    <property type="entry name" value="GPI MANNOSYLTRANSFERASE 2 SUBUNIT PGA1"/>
    <property type="match status" value="1"/>
</dbReference>
<evidence type="ECO:0000256" key="2">
    <source>
        <dbReference type="SAM" id="SignalP"/>
    </source>
</evidence>
<dbReference type="Proteomes" id="UP000039046">
    <property type="component" value="Unassembled WGS sequence"/>
</dbReference>
<evidence type="ECO:0000256" key="1">
    <source>
        <dbReference type="SAM" id="Phobius"/>
    </source>
</evidence>
<keyword evidence="1" id="KW-1133">Transmembrane helix</keyword>
<keyword evidence="4" id="KW-1185">Reference proteome</keyword>
<dbReference type="AlphaFoldDB" id="A0A0A1TA64"/>
<evidence type="ECO:0000313" key="3">
    <source>
        <dbReference type="EMBL" id="CEJ82249.1"/>
    </source>
</evidence>
<dbReference type="EMBL" id="CDHN01000001">
    <property type="protein sequence ID" value="CEJ82249.1"/>
    <property type="molecule type" value="Genomic_DNA"/>
</dbReference>
<dbReference type="GO" id="GO:0006506">
    <property type="term" value="P:GPI anchor biosynthetic process"/>
    <property type="evidence" value="ECO:0007669"/>
    <property type="project" value="TreeGrafter"/>
</dbReference>
<dbReference type="GO" id="GO:0005789">
    <property type="term" value="C:endoplasmic reticulum membrane"/>
    <property type="evidence" value="ECO:0007669"/>
    <property type="project" value="TreeGrafter"/>
</dbReference>
<feature type="chain" id="PRO_5001989784" evidence="2">
    <location>
        <begin position="21"/>
        <end position="236"/>
    </location>
</feature>
<dbReference type="GO" id="GO:0000030">
    <property type="term" value="F:mannosyltransferase activity"/>
    <property type="evidence" value="ECO:0007669"/>
    <property type="project" value="TreeGrafter"/>
</dbReference>
<gene>
    <name evidence="3" type="ORF">VHEMI02325</name>
</gene>
<organism evidence="3 4">
    <name type="scientific">[Torrubiella] hemipterigena</name>
    <dbReference type="NCBI Taxonomy" id="1531966"/>
    <lineage>
        <taxon>Eukaryota</taxon>
        <taxon>Fungi</taxon>
        <taxon>Dikarya</taxon>
        <taxon>Ascomycota</taxon>
        <taxon>Pezizomycotina</taxon>
        <taxon>Sordariomycetes</taxon>
        <taxon>Hypocreomycetidae</taxon>
        <taxon>Hypocreales</taxon>
        <taxon>Clavicipitaceae</taxon>
        <taxon>Clavicipitaceae incertae sedis</taxon>
        <taxon>'Torrubiella' clade</taxon>
    </lineage>
</organism>